<sequence length="84" mass="9279">MRDTSTVVEKEELIDRVVEAVAQGSASSTPTPPDGYAPDTASGYYYSEASGLYWDPKSGGFYDGRSGLWYRWDAASAQFVEWKP</sequence>
<dbReference type="Pfam" id="PF17780">
    <property type="entry name" value="OCRE"/>
    <property type="match status" value="1"/>
</dbReference>
<evidence type="ECO:0000313" key="2">
    <source>
        <dbReference type="EMBL" id="KAK2078812.1"/>
    </source>
</evidence>
<dbReference type="AlphaFoldDB" id="A0AAD9MIR0"/>
<proteinExistence type="predicted"/>
<dbReference type="Proteomes" id="UP001255856">
    <property type="component" value="Unassembled WGS sequence"/>
</dbReference>
<accession>A0AAD9MIR0</accession>
<gene>
    <name evidence="2" type="ORF">QBZ16_003652</name>
</gene>
<organism evidence="2 3">
    <name type="scientific">Prototheca wickerhamii</name>
    <dbReference type="NCBI Taxonomy" id="3111"/>
    <lineage>
        <taxon>Eukaryota</taxon>
        <taxon>Viridiplantae</taxon>
        <taxon>Chlorophyta</taxon>
        <taxon>core chlorophytes</taxon>
        <taxon>Trebouxiophyceae</taxon>
        <taxon>Chlorellales</taxon>
        <taxon>Chlorellaceae</taxon>
        <taxon>Prototheca</taxon>
    </lineage>
</organism>
<feature type="domain" description="OCRE" evidence="1">
    <location>
        <begin position="33"/>
        <end position="82"/>
    </location>
</feature>
<protein>
    <recommendedName>
        <fullName evidence="1">OCRE domain-containing protein</fullName>
    </recommendedName>
</protein>
<evidence type="ECO:0000313" key="3">
    <source>
        <dbReference type="Proteomes" id="UP001255856"/>
    </source>
</evidence>
<name>A0AAD9MIR0_PROWI</name>
<reference evidence="2" key="1">
    <citation type="submission" date="2021-01" db="EMBL/GenBank/DDBJ databases">
        <authorList>
            <person name="Eckstrom K.M.E."/>
        </authorList>
    </citation>
    <scope>NUCLEOTIDE SEQUENCE</scope>
    <source>
        <strain evidence="2">UVCC 0001</strain>
    </source>
</reference>
<dbReference type="InterPro" id="IPR041591">
    <property type="entry name" value="OCRE"/>
</dbReference>
<comment type="caution">
    <text evidence="2">The sequence shown here is derived from an EMBL/GenBank/DDBJ whole genome shotgun (WGS) entry which is preliminary data.</text>
</comment>
<dbReference type="EMBL" id="JASFZW010000004">
    <property type="protein sequence ID" value="KAK2078812.1"/>
    <property type="molecule type" value="Genomic_DNA"/>
</dbReference>
<evidence type="ECO:0000259" key="1">
    <source>
        <dbReference type="Pfam" id="PF17780"/>
    </source>
</evidence>
<keyword evidence="3" id="KW-1185">Reference proteome</keyword>